<dbReference type="AlphaFoldDB" id="A0A9W7SHV8"/>
<keyword evidence="3" id="KW-1185">Reference proteome</keyword>
<dbReference type="Proteomes" id="UP001138500">
    <property type="component" value="Unassembled WGS sequence"/>
</dbReference>
<sequence>MNALLLALACLAPPAHERRERCNVLQESSIGSCLLTPFLTQTEGNCWNRYMYGKYDRSEYAKRDCDLGVCDFYCNVP</sequence>
<organism evidence="2 3">
    <name type="scientific">Teratosphaeria destructans</name>
    <dbReference type="NCBI Taxonomy" id="418781"/>
    <lineage>
        <taxon>Eukaryota</taxon>
        <taxon>Fungi</taxon>
        <taxon>Dikarya</taxon>
        <taxon>Ascomycota</taxon>
        <taxon>Pezizomycotina</taxon>
        <taxon>Dothideomycetes</taxon>
        <taxon>Dothideomycetidae</taxon>
        <taxon>Mycosphaerellales</taxon>
        <taxon>Teratosphaeriaceae</taxon>
        <taxon>Teratosphaeria</taxon>
    </lineage>
</organism>
<protein>
    <recommendedName>
        <fullName evidence="4">Secreted protein</fullName>
    </recommendedName>
</protein>
<reference evidence="2 3" key="1">
    <citation type="journal article" date="2018" name="IMA Fungus">
        <title>IMA Genome-F 10: Nine draft genome sequences of Claviceps purpurea s.lat., including C. arundinis, C. humidiphila, and C. cf. spartinae, pseudomolecules for the pitch canker pathogen Fusarium circinatum, draft genome of Davidsoniella eucalypti, Grosmannia galeiformis, Quambalaria eucalypti, and Teratosphaeria destructans.</title>
        <authorList>
            <person name="Wingfield B.D."/>
            <person name="Liu M."/>
            <person name="Nguyen H.D."/>
            <person name="Lane F.A."/>
            <person name="Morgan S.W."/>
            <person name="De Vos L."/>
            <person name="Wilken P.M."/>
            <person name="Duong T.A."/>
            <person name="Aylward J."/>
            <person name="Coetzee M.P."/>
            <person name="Dadej K."/>
            <person name="De Beer Z.W."/>
            <person name="Findlay W."/>
            <person name="Havenga M."/>
            <person name="Kolarik M."/>
            <person name="Menzies J.G."/>
            <person name="Naidoo K."/>
            <person name="Pochopski O."/>
            <person name="Shoukouhi P."/>
            <person name="Santana Q.C."/>
            <person name="Seifert K.A."/>
            <person name="Soal N."/>
            <person name="Steenkamp E.T."/>
            <person name="Tatham C.T."/>
            <person name="van der Nest M.A."/>
            <person name="Wingfield M.J."/>
        </authorList>
    </citation>
    <scope>NUCLEOTIDE SEQUENCE [LARGE SCALE GENOMIC DNA]</scope>
    <source>
        <strain evidence="2">CMW44962</strain>
    </source>
</reference>
<name>A0A9W7SHV8_9PEZI</name>
<comment type="caution">
    <text evidence="2">The sequence shown here is derived from an EMBL/GenBank/DDBJ whole genome shotgun (WGS) entry which is preliminary data.</text>
</comment>
<evidence type="ECO:0000313" key="2">
    <source>
        <dbReference type="EMBL" id="KAH9809176.1"/>
    </source>
</evidence>
<keyword evidence="1" id="KW-0732">Signal</keyword>
<feature type="chain" id="PRO_5040986471" description="Secreted protein" evidence="1">
    <location>
        <begin position="18"/>
        <end position="77"/>
    </location>
</feature>
<evidence type="ECO:0008006" key="4">
    <source>
        <dbReference type="Google" id="ProtNLM"/>
    </source>
</evidence>
<dbReference type="EMBL" id="RIBY02002578">
    <property type="protein sequence ID" value="KAH9809176.1"/>
    <property type="molecule type" value="Genomic_DNA"/>
</dbReference>
<proteinExistence type="predicted"/>
<gene>
    <name evidence="2" type="ORF">Tdes44962_MAKER06203</name>
</gene>
<reference evidence="2 3" key="2">
    <citation type="journal article" date="2021" name="Curr. Genet.">
        <title>Genetic response to nitrogen starvation in the aggressive Eucalyptus foliar pathogen Teratosphaeria destructans.</title>
        <authorList>
            <person name="Havenga M."/>
            <person name="Wingfield B.D."/>
            <person name="Wingfield M.J."/>
            <person name="Dreyer L.L."/>
            <person name="Roets F."/>
            <person name="Aylward J."/>
        </authorList>
    </citation>
    <scope>NUCLEOTIDE SEQUENCE [LARGE SCALE GENOMIC DNA]</scope>
    <source>
        <strain evidence="2">CMW44962</strain>
    </source>
</reference>
<evidence type="ECO:0000256" key="1">
    <source>
        <dbReference type="SAM" id="SignalP"/>
    </source>
</evidence>
<accession>A0A9W7SHV8</accession>
<feature type="signal peptide" evidence="1">
    <location>
        <begin position="1"/>
        <end position="17"/>
    </location>
</feature>
<evidence type="ECO:0000313" key="3">
    <source>
        <dbReference type="Proteomes" id="UP001138500"/>
    </source>
</evidence>